<protein>
    <submittedName>
        <fullName evidence="2">Uncharacterized protein</fullName>
    </submittedName>
</protein>
<evidence type="ECO:0000313" key="3">
    <source>
        <dbReference type="Proteomes" id="UP001158087"/>
    </source>
</evidence>
<organism evidence="2 3">
    <name type="scientific">Brucella intermedia GD04153</name>
    <dbReference type="NCBI Taxonomy" id="2975438"/>
    <lineage>
        <taxon>Bacteria</taxon>
        <taxon>Pseudomonadati</taxon>
        <taxon>Pseudomonadota</taxon>
        <taxon>Alphaproteobacteria</taxon>
        <taxon>Hyphomicrobiales</taxon>
        <taxon>Brucellaceae</taxon>
        <taxon>Brucella/Ochrobactrum group</taxon>
        <taxon>Brucella</taxon>
    </lineage>
</organism>
<feature type="compositionally biased region" description="Basic and acidic residues" evidence="1">
    <location>
        <begin position="19"/>
        <end position="38"/>
    </location>
</feature>
<dbReference type="AlphaFoldDB" id="A0AA42H4Q4"/>
<gene>
    <name evidence="2" type="ORF">N7376_24480</name>
</gene>
<evidence type="ECO:0000256" key="1">
    <source>
        <dbReference type="SAM" id="MobiDB-lite"/>
    </source>
</evidence>
<comment type="caution">
    <text evidence="2">The sequence shown here is derived from an EMBL/GenBank/DDBJ whole genome shotgun (WGS) entry which is preliminary data.</text>
</comment>
<name>A0AA42H4Q4_9HYPH</name>
<dbReference type="EMBL" id="JAODYY010000028">
    <property type="protein sequence ID" value="MDH0127129.1"/>
    <property type="molecule type" value="Genomic_DNA"/>
</dbReference>
<sequence length="194" mass="21834">MARTKAAKLQAKRSRGRPKKDVPLREPNGRASRMKEDPAKVAMEARMRHYGVPADMARDPRTGSYLGRLAMAGRGEGISQDQYEAATRYIDLYNSYQKAIGSPGAHYEQIGGVNASDPDAYADWCIRVKQAYKSAQSAIHEAQAEERSENLWAGLQYVIIQDQEFPHLLSSARLVCNALHRHFMLDRKTRVSNK</sequence>
<accession>A0AA42H4Q4</accession>
<proteinExistence type="predicted"/>
<reference evidence="2" key="1">
    <citation type="submission" date="2022-09" db="EMBL/GenBank/DDBJ databases">
        <title>Intensive care unit water sources are persistently colonized with multi-drug resistant bacteria and are the site of extensive horizontal gene transfer of antibiotic resistance genes.</title>
        <authorList>
            <person name="Diorio-Toth L."/>
        </authorList>
    </citation>
    <scope>NUCLEOTIDE SEQUENCE</scope>
    <source>
        <strain evidence="2">GD04153</strain>
    </source>
</reference>
<feature type="region of interest" description="Disordered" evidence="1">
    <location>
        <begin position="1"/>
        <end position="38"/>
    </location>
</feature>
<evidence type="ECO:0000313" key="2">
    <source>
        <dbReference type="EMBL" id="MDH0127129.1"/>
    </source>
</evidence>
<dbReference type="Proteomes" id="UP001158087">
    <property type="component" value="Unassembled WGS sequence"/>
</dbReference>